<reference evidence="3 5" key="1">
    <citation type="submission" date="2015-10" db="EMBL/GenBank/DDBJ databases">
        <title>The cercosporin biosynthetic gene cluster was horizontally transferred to several fungal lineages and shown to be expanded in Cercospora beticola based on microsynteny with recipient genomes.</title>
        <authorList>
            <person name="De Jonge R."/>
            <person name="Ebert M.K."/>
            <person name="Suttle J.C."/>
            <person name="Jurick Ii W.M."/>
            <person name="Secor G.A."/>
            <person name="Thomma B.P."/>
            <person name="Van De Peer Y."/>
            <person name="Bolton M.D."/>
        </authorList>
    </citation>
    <scope>NUCLEOTIDE SEQUENCE [LARGE SCALE GENOMIC DNA]</scope>
    <source>
        <strain evidence="3 5">09-40</strain>
    </source>
</reference>
<dbReference type="OrthoDB" id="10381805at2759"/>
<dbReference type="AlphaFoldDB" id="A0A2G5I3E7"/>
<name>A0A2G5I3E7_CERBT</name>
<dbReference type="EMBL" id="CP134186">
    <property type="protein sequence ID" value="WPB00709.1"/>
    <property type="molecule type" value="Genomic_DNA"/>
</dbReference>
<proteinExistence type="predicted"/>
<feature type="region of interest" description="Disordered" evidence="2">
    <location>
        <begin position="166"/>
        <end position="203"/>
    </location>
</feature>
<evidence type="ECO:0000256" key="2">
    <source>
        <dbReference type="SAM" id="MobiDB-lite"/>
    </source>
</evidence>
<accession>A0A2G5I3E7</accession>
<keyword evidence="1" id="KW-0175">Coiled coil</keyword>
<gene>
    <name evidence="3" type="ORF">CB0940_03535</name>
    <name evidence="4" type="ORF">RHO25_005329</name>
</gene>
<evidence type="ECO:0000256" key="1">
    <source>
        <dbReference type="SAM" id="Coils"/>
    </source>
</evidence>
<dbReference type="EMBL" id="LKMD01000101">
    <property type="protein sequence ID" value="PIA99319.1"/>
    <property type="molecule type" value="Genomic_DNA"/>
</dbReference>
<dbReference type="Proteomes" id="UP001302367">
    <property type="component" value="Chromosome 3"/>
</dbReference>
<evidence type="ECO:0000313" key="5">
    <source>
        <dbReference type="Proteomes" id="UP000230605"/>
    </source>
</evidence>
<evidence type="ECO:0000313" key="6">
    <source>
        <dbReference type="Proteomes" id="UP001302367"/>
    </source>
</evidence>
<sequence>MDKKLIQAMEKLRHREAEVRSILKAMVADRTMSTKAAKQLRKTRATRAISVDDDDNLFVPRGDLDEQLKTAELAVTEALEKVTKWEKKIEQHKELHNVFWNGFNEYTEQMDEVMYRHICCNESDLVAKSADELFVYFNELRTFPKKYADLVQDTILKAGRTPNQVNTSALGLLPETADTGDDMSDAEEEDDDVGFQRYENDED</sequence>
<feature type="coiled-coil region" evidence="1">
    <location>
        <begin position="68"/>
        <end position="95"/>
    </location>
</feature>
<evidence type="ECO:0000313" key="3">
    <source>
        <dbReference type="EMBL" id="PIA99319.1"/>
    </source>
</evidence>
<reference evidence="4 6" key="2">
    <citation type="submission" date="2023-09" db="EMBL/GenBank/DDBJ databases">
        <title>Complete-Gapless Cercospora beticola genome.</title>
        <authorList>
            <person name="Wyatt N.A."/>
            <person name="Spanner R.E."/>
            <person name="Bolton M.D."/>
        </authorList>
    </citation>
    <scope>NUCLEOTIDE SEQUENCE [LARGE SCALE GENOMIC DNA]</scope>
    <source>
        <strain evidence="4">Cb09-40</strain>
    </source>
</reference>
<dbReference type="Proteomes" id="UP000230605">
    <property type="component" value="Chromosome 3"/>
</dbReference>
<protein>
    <submittedName>
        <fullName evidence="3">Uncharacterized protein</fullName>
    </submittedName>
</protein>
<keyword evidence="6" id="KW-1185">Reference proteome</keyword>
<organism evidence="3 5">
    <name type="scientific">Cercospora beticola</name>
    <name type="common">Sugarbeet leaf spot fungus</name>
    <dbReference type="NCBI Taxonomy" id="122368"/>
    <lineage>
        <taxon>Eukaryota</taxon>
        <taxon>Fungi</taxon>
        <taxon>Dikarya</taxon>
        <taxon>Ascomycota</taxon>
        <taxon>Pezizomycotina</taxon>
        <taxon>Dothideomycetes</taxon>
        <taxon>Dothideomycetidae</taxon>
        <taxon>Mycosphaerellales</taxon>
        <taxon>Mycosphaerellaceae</taxon>
        <taxon>Cercospora</taxon>
    </lineage>
</organism>
<feature type="compositionally biased region" description="Acidic residues" evidence="2">
    <location>
        <begin position="178"/>
        <end position="193"/>
    </location>
</feature>
<evidence type="ECO:0000313" key="4">
    <source>
        <dbReference type="EMBL" id="WPB00709.1"/>
    </source>
</evidence>